<reference evidence="3" key="1">
    <citation type="journal article" date="2014" name="Int. J. Syst. Evol. Microbiol.">
        <title>Complete genome sequence of Corynebacterium casei LMG S-19264T (=DSM 44701T), isolated from a smear-ripened cheese.</title>
        <authorList>
            <consortium name="US DOE Joint Genome Institute (JGI-PGF)"/>
            <person name="Walter F."/>
            <person name="Albersmeier A."/>
            <person name="Kalinowski J."/>
            <person name="Ruckert C."/>
        </authorList>
    </citation>
    <scope>NUCLEOTIDE SEQUENCE</scope>
    <source>
        <strain evidence="3">JCM 31311</strain>
    </source>
</reference>
<comment type="caution">
    <text evidence="3">The sequence shown here is derived from an EMBL/GenBank/DDBJ whole genome shotgun (WGS) entry which is preliminary data.</text>
</comment>
<dbReference type="NCBIfam" id="TIGR01552">
    <property type="entry name" value="phd_fam"/>
    <property type="match status" value="1"/>
</dbReference>
<dbReference type="EMBL" id="BMQL01000021">
    <property type="protein sequence ID" value="GGR18277.1"/>
    <property type="molecule type" value="Genomic_DNA"/>
</dbReference>
<dbReference type="InterPro" id="IPR036165">
    <property type="entry name" value="YefM-like_sf"/>
</dbReference>
<evidence type="ECO:0000256" key="1">
    <source>
        <dbReference type="ARBA" id="ARBA00009981"/>
    </source>
</evidence>
<dbReference type="Pfam" id="PF02604">
    <property type="entry name" value="PhdYeFM_antitox"/>
    <property type="match status" value="1"/>
</dbReference>
<dbReference type="Gene3D" id="3.40.1620.10">
    <property type="entry name" value="YefM-like domain"/>
    <property type="match status" value="1"/>
</dbReference>
<evidence type="ECO:0000256" key="2">
    <source>
        <dbReference type="RuleBase" id="RU362080"/>
    </source>
</evidence>
<evidence type="ECO:0000313" key="3">
    <source>
        <dbReference type="EMBL" id="GGR18277.1"/>
    </source>
</evidence>
<sequence length="81" mass="8977">MKEAWQLQDAKAHFSELVEAALKEGPQTVTRRGENAVVVLSHREYLRLSQADTTLDEALSGAPAELLFQRDRSSIPAVSLE</sequence>
<comment type="similarity">
    <text evidence="1 2">Belongs to the phD/YefM antitoxin family.</text>
</comment>
<gene>
    <name evidence="3" type="ORF">GCM10008957_33810</name>
</gene>
<organism evidence="3 4">
    <name type="scientific">Deinococcus ruber</name>
    <dbReference type="NCBI Taxonomy" id="1848197"/>
    <lineage>
        <taxon>Bacteria</taxon>
        <taxon>Thermotogati</taxon>
        <taxon>Deinococcota</taxon>
        <taxon>Deinococci</taxon>
        <taxon>Deinococcales</taxon>
        <taxon>Deinococcaceae</taxon>
        <taxon>Deinococcus</taxon>
    </lineage>
</organism>
<accession>A0A918CEA5</accession>
<name>A0A918CEA5_9DEIO</name>
<keyword evidence="4" id="KW-1185">Reference proteome</keyword>
<reference evidence="3" key="2">
    <citation type="submission" date="2020-09" db="EMBL/GenBank/DDBJ databases">
        <authorList>
            <person name="Sun Q."/>
            <person name="Ohkuma M."/>
        </authorList>
    </citation>
    <scope>NUCLEOTIDE SEQUENCE</scope>
    <source>
        <strain evidence="3">JCM 31311</strain>
    </source>
</reference>
<evidence type="ECO:0000313" key="4">
    <source>
        <dbReference type="Proteomes" id="UP000603865"/>
    </source>
</evidence>
<comment type="function">
    <text evidence="2">Antitoxin component of a type II toxin-antitoxin (TA) system.</text>
</comment>
<dbReference type="Proteomes" id="UP000603865">
    <property type="component" value="Unassembled WGS sequence"/>
</dbReference>
<dbReference type="SUPFAM" id="SSF143120">
    <property type="entry name" value="YefM-like"/>
    <property type="match status" value="1"/>
</dbReference>
<dbReference type="AlphaFoldDB" id="A0A918CEA5"/>
<dbReference type="InterPro" id="IPR006442">
    <property type="entry name" value="Antitoxin_Phd/YefM"/>
</dbReference>
<dbReference type="RefSeq" id="WP_189091684.1">
    <property type="nucleotide sequence ID" value="NZ_BMQL01000021.1"/>
</dbReference>
<protein>
    <recommendedName>
        <fullName evidence="2">Antitoxin</fullName>
    </recommendedName>
</protein>
<proteinExistence type="inferred from homology"/>